<dbReference type="Proteomes" id="UP000268321">
    <property type="component" value="Unassembled WGS sequence"/>
</dbReference>
<feature type="non-terminal residue" evidence="2">
    <location>
        <position position="1"/>
    </location>
</feature>
<gene>
    <name evidence="2" type="ORF">METBISCDRAFT_20460</name>
</gene>
<proteinExistence type="predicted"/>
<reference evidence="3" key="1">
    <citation type="journal article" date="2018" name="Nat. Microbiol.">
        <title>Leveraging single-cell genomics to expand the fungal tree of life.</title>
        <authorList>
            <person name="Ahrendt S.R."/>
            <person name="Quandt C.A."/>
            <person name="Ciobanu D."/>
            <person name="Clum A."/>
            <person name="Salamov A."/>
            <person name="Andreopoulos B."/>
            <person name="Cheng J.F."/>
            <person name="Woyke T."/>
            <person name="Pelin A."/>
            <person name="Henrissat B."/>
            <person name="Reynolds N.K."/>
            <person name="Benny G.L."/>
            <person name="Smith M.E."/>
            <person name="James T.Y."/>
            <person name="Grigoriev I.V."/>
        </authorList>
    </citation>
    <scope>NUCLEOTIDE SEQUENCE [LARGE SCALE GENOMIC DNA]</scope>
    <source>
        <strain evidence="3">Baker2002</strain>
    </source>
</reference>
<sequence length="104" mass="12594">FIHNPMTIKKIYTEFTQGYNGQLPLRELDERFGKLQWRGDSKTKESKRFQLWKKLCEAIERSIFKYHKSAEEIIQYIEEFREHKSLTWAMNGNLPKDLQEDPEN</sequence>
<dbReference type="OrthoDB" id="428577at2759"/>
<dbReference type="InterPro" id="IPR022210">
    <property type="entry name" value="TF_GCR1-like"/>
</dbReference>
<dbReference type="PANTHER" id="PTHR37784">
    <property type="entry name" value="PROTEIN MSN1"/>
    <property type="match status" value="1"/>
</dbReference>
<dbReference type="GO" id="GO:0000978">
    <property type="term" value="F:RNA polymerase II cis-regulatory region sequence-specific DNA binding"/>
    <property type="evidence" value="ECO:0007669"/>
    <property type="project" value="TreeGrafter"/>
</dbReference>
<evidence type="ECO:0000313" key="2">
    <source>
        <dbReference type="EMBL" id="RKP28514.1"/>
    </source>
</evidence>
<evidence type="ECO:0000259" key="1">
    <source>
        <dbReference type="Pfam" id="PF12550"/>
    </source>
</evidence>
<evidence type="ECO:0000313" key="3">
    <source>
        <dbReference type="Proteomes" id="UP000268321"/>
    </source>
</evidence>
<feature type="domain" description="Transcription activator GCR1-like" evidence="1">
    <location>
        <begin position="1"/>
        <end position="81"/>
    </location>
</feature>
<dbReference type="InterPro" id="IPR052146">
    <property type="entry name" value="HOT1"/>
</dbReference>
<name>A0A4P9Z758_9ASCO</name>
<organism evidence="2 3">
    <name type="scientific">Metschnikowia bicuspidata</name>
    <dbReference type="NCBI Taxonomy" id="27322"/>
    <lineage>
        <taxon>Eukaryota</taxon>
        <taxon>Fungi</taxon>
        <taxon>Dikarya</taxon>
        <taxon>Ascomycota</taxon>
        <taxon>Saccharomycotina</taxon>
        <taxon>Pichiomycetes</taxon>
        <taxon>Metschnikowiaceae</taxon>
        <taxon>Metschnikowia</taxon>
    </lineage>
</organism>
<dbReference type="EMBL" id="ML004897">
    <property type="protein sequence ID" value="RKP28514.1"/>
    <property type="molecule type" value="Genomic_DNA"/>
</dbReference>
<accession>A0A4P9Z758</accession>
<dbReference type="PANTHER" id="PTHR37784:SF2">
    <property type="entry name" value="HIGH-OSMOLARITY-INDUCED TRANSCRIPTION PROTEIN 1"/>
    <property type="match status" value="1"/>
</dbReference>
<dbReference type="GO" id="GO:0000981">
    <property type="term" value="F:DNA-binding transcription factor activity, RNA polymerase II-specific"/>
    <property type="evidence" value="ECO:0007669"/>
    <property type="project" value="TreeGrafter"/>
</dbReference>
<keyword evidence="3" id="KW-1185">Reference proteome</keyword>
<protein>
    <recommendedName>
        <fullName evidence="1">Transcription activator GCR1-like domain-containing protein</fullName>
    </recommendedName>
</protein>
<dbReference type="Pfam" id="PF12550">
    <property type="entry name" value="GCR1_C"/>
    <property type="match status" value="1"/>
</dbReference>
<dbReference type="AlphaFoldDB" id="A0A4P9Z758"/>
<dbReference type="GO" id="GO:0060963">
    <property type="term" value="P:positive regulation of ribosomal protein gene transcription by RNA polymerase II"/>
    <property type="evidence" value="ECO:0007669"/>
    <property type="project" value="TreeGrafter"/>
</dbReference>